<reference evidence="1 2" key="1">
    <citation type="submission" date="2022-11" db="EMBL/GenBank/DDBJ databases">
        <title>Deinococcus ZS9-10, Low Temperature and Draught-tolerating, UV-resistant Bacteria from Continental Antarctica.</title>
        <authorList>
            <person name="Cheng L."/>
        </authorList>
    </citation>
    <scope>NUCLEOTIDE SEQUENCE [LARGE SCALE GENOMIC DNA]</scope>
    <source>
        <strain evidence="1 2">ZS9-10</strain>
    </source>
</reference>
<accession>A0ABU4DTZ9</accession>
<keyword evidence="2" id="KW-1185">Reference proteome</keyword>
<dbReference type="RefSeq" id="WP_317641245.1">
    <property type="nucleotide sequence ID" value="NZ_JAPMIV010000038.1"/>
</dbReference>
<evidence type="ECO:0000313" key="2">
    <source>
        <dbReference type="Proteomes" id="UP001276150"/>
    </source>
</evidence>
<proteinExistence type="predicted"/>
<name>A0ABU4DTZ9_9DEIO</name>
<organism evidence="1 2">
    <name type="scientific">Deinococcus arenicola</name>
    <dbReference type="NCBI Taxonomy" id="2994950"/>
    <lineage>
        <taxon>Bacteria</taxon>
        <taxon>Thermotogati</taxon>
        <taxon>Deinococcota</taxon>
        <taxon>Deinococci</taxon>
        <taxon>Deinococcales</taxon>
        <taxon>Deinococcaceae</taxon>
        <taxon>Deinococcus</taxon>
    </lineage>
</organism>
<gene>
    <name evidence="1" type="ORF">ORD21_14960</name>
</gene>
<comment type="caution">
    <text evidence="1">The sequence shown here is derived from an EMBL/GenBank/DDBJ whole genome shotgun (WGS) entry which is preliminary data.</text>
</comment>
<protein>
    <submittedName>
        <fullName evidence="1">Uncharacterized protein</fullName>
    </submittedName>
</protein>
<dbReference type="Proteomes" id="UP001276150">
    <property type="component" value="Unassembled WGS sequence"/>
</dbReference>
<dbReference type="EMBL" id="JAPMIV010000038">
    <property type="protein sequence ID" value="MDV6375896.1"/>
    <property type="molecule type" value="Genomic_DNA"/>
</dbReference>
<evidence type="ECO:0000313" key="1">
    <source>
        <dbReference type="EMBL" id="MDV6375896.1"/>
    </source>
</evidence>
<sequence>MENVKKDLSAQEARLLALFLSAQSVEGARSVHLTAEQVNRSLPEMGVTPGEERLGASSAEWHEALGHLKRVTEELVNGSVVLSETQAHCPNVDGASVTSTQTFSRAGTANTTLNLIFLTLSGEQSFNVTSGQSEKLEQCGTLLTIRAALLKRIGYAYDKNAEADFYVYDFDSWQGDEITYINRPVTDCPCRTGTAFPREANEIFKVSGPNAKEVTRTSKKSLTLSLNIGIGSGPALTEIKNAPLQIKGTSATTTEVTLKTVLPAGHTYMAFTTDEGVQQWTVRLE</sequence>